<reference evidence="3" key="1">
    <citation type="journal article" date="2011" name="J. Bacteriol.">
        <title>Complete genome of the cellulolytic ruminal bacterium Ruminococcus albus 7.</title>
        <authorList>
            <person name="Suen G."/>
            <person name="Stevenson D.M."/>
            <person name="Bruce D.C."/>
            <person name="Chertkov O."/>
            <person name="Copeland A."/>
            <person name="Cheng J.F."/>
            <person name="Detter C."/>
            <person name="Detter J.C."/>
            <person name="Goodwin L.A."/>
            <person name="Han C.S."/>
            <person name="Hauser L.J."/>
            <person name="Ivanova N.N."/>
            <person name="Kyrpides N.C."/>
            <person name="Land M.L."/>
            <person name="Lapidus A."/>
            <person name="Lucas S."/>
            <person name="Ovchinnikova G."/>
            <person name="Pitluck S."/>
            <person name="Tapia R."/>
            <person name="Woyke T."/>
            <person name="Boyum J."/>
            <person name="Mead D."/>
            <person name="Weimer P.J."/>
        </authorList>
    </citation>
    <scope>NUCLEOTIDE SEQUENCE [LARGE SCALE GENOMIC DNA]</scope>
    <source>
        <strain evidence="3">ATCC 27210 / DSM 20455 / JCM 14654 / NCDO 2250 / 7</strain>
        <plasmid evidence="3">pRUMAL01</plasmid>
    </source>
</reference>
<dbReference type="KEGG" id="ral:Rumal_3590"/>
<proteinExistence type="predicted"/>
<dbReference type="InterPro" id="IPR014914">
    <property type="entry name" value="RES_dom"/>
</dbReference>
<name>E6UK35_RUMA7</name>
<evidence type="ECO:0000313" key="2">
    <source>
        <dbReference type="EMBL" id="ADU24031.1"/>
    </source>
</evidence>
<gene>
    <name evidence="2" type="ordered locus">Rumal_3590</name>
</gene>
<evidence type="ECO:0000259" key="1">
    <source>
        <dbReference type="Pfam" id="PF08808"/>
    </source>
</evidence>
<keyword evidence="2" id="KW-0614">Plasmid</keyword>
<dbReference type="Pfam" id="PF08808">
    <property type="entry name" value="RES"/>
    <property type="match status" value="1"/>
</dbReference>
<feature type="domain" description="RES" evidence="1">
    <location>
        <begin position="148"/>
        <end position="306"/>
    </location>
</feature>
<organism evidence="2 3">
    <name type="scientific">Ruminococcus albus (strain ATCC 27210 / DSM 20455 / JCM 14654 / NCDO 2250 / 7)</name>
    <dbReference type="NCBI Taxonomy" id="697329"/>
    <lineage>
        <taxon>Bacteria</taxon>
        <taxon>Bacillati</taxon>
        <taxon>Bacillota</taxon>
        <taxon>Clostridia</taxon>
        <taxon>Eubacteriales</taxon>
        <taxon>Oscillospiraceae</taxon>
        <taxon>Ruminococcus</taxon>
    </lineage>
</organism>
<evidence type="ECO:0000313" key="3">
    <source>
        <dbReference type="Proteomes" id="UP000006919"/>
    </source>
</evidence>
<dbReference type="Proteomes" id="UP000006919">
    <property type="component" value="Plasmid pRUMAL01"/>
</dbReference>
<dbReference type="EMBL" id="CP002404">
    <property type="protein sequence ID" value="ADU24031.1"/>
    <property type="molecule type" value="Genomic_DNA"/>
</dbReference>
<dbReference type="HOGENOM" id="CLU_042904_0_0_9"/>
<geneLocation type="plasmid" evidence="2 3">
    <name>pRUMAL01</name>
</geneLocation>
<sequence length="397" mass="45809">MNQRIMNEKDFSIPQIVESNDEYVEKVIAILNNYKTVIHGSISTKYETALLKDVDFVCNTLLEALILGTKSKFPEMDEKMKNLIGYYLVDEFWVSELDHNYAFRGVTYFEKLHSQGFVQQYEKLKENDLTFFRAVCQKETPDINRMLNCPFSSISYASAGRFSNQGASCMYLGTTSYVCAKELRFDEKTYSHLHVSAIKFNELGKKLKILNLASSKYFNIYDRRDSNNIILKEIWLSHLKLYPIIIATSFVVENHANGEIKYEYLLSQSLMRTLKENGINGIAYASKRNTNSDFAIPHNINLAILVDDVSEENDYGTLKNYLSITEPQKFTQSFVDKISESNDNIEHHSYVNSNFSDPHDFNSKIHLQGDNELYSSSPYSIFDDYLVNQPFKDGNQL</sequence>
<accession>E6UK35</accession>
<dbReference type="AlphaFoldDB" id="E6UK35"/>
<protein>
    <recommendedName>
        <fullName evidence="1">RES domain-containing protein</fullName>
    </recommendedName>
</protein>